<sequence>MGAMNHHRGERYTSTTTIGGHGHLRIRASRKSSCAIEVGNSLQTDRGRNGSDNLVSIDIDNSEIPLQETGTTFDACAGCLSPRAVIGRCVPKIWENTNRPALDPWEHPQTQPKAGGSEFVKLGVYHQTATVGFVQLSTDELQMRFDQTGVIEEAARFCIS</sequence>
<protein>
    <submittedName>
        <fullName evidence="2">Uncharacterized protein</fullName>
    </submittedName>
</protein>
<comment type="caution">
    <text evidence="2">The sequence shown here is derived from an EMBL/GenBank/DDBJ whole genome shotgun (WGS) entry which is preliminary data.</text>
</comment>
<reference evidence="3" key="1">
    <citation type="journal article" date="2014" name="Genome Announc.">
        <title>Draft genome sequence of the formaldehyde-resistant fungus Byssochlamys spectabilis No. 5 (anamorph Paecilomyces variotii No. 5) (NBRC109023).</title>
        <authorList>
            <person name="Oka T."/>
            <person name="Ekino K."/>
            <person name="Fukuda K."/>
            <person name="Nomura Y."/>
        </authorList>
    </citation>
    <scope>NUCLEOTIDE SEQUENCE [LARGE SCALE GENOMIC DNA]</scope>
    <source>
        <strain evidence="3">No. 5 / NBRC 109023</strain>
    </source>
</reference>
<gene>
    <name evidence="2" type="ORF">PVAR5_4281</name>
</gene>
<dbReference type="EMBL" id="BAUL01000135">
    <property type="protein sequence ID" value="GAD95635.1"/>
    <property type="molecule type" value="Genomic_DNA"/>
</dbReference>
<evidence type="ECO:0000256" key="1">
    <source>
        <dbReference type="SAM" id="MobiDB-lite"/>
    </source>
</evidence>
<keyword evidence="3" id="KW-1185">Reference proteome</keyword>
<dbReference type="InParanoid" id="V5HZW9"/>
<name>V5HZW9_BYSSN</name>
<evidence type="ECO:0000313" key="2">
    <source>
        <dbReference type="EMBL" id="GAD95635.1"/>
    </source>
</evidence>
<organism evidence="2 3">
    <name type="scientific">Byssochlamys spectabilis (strain No. 5 / NBRC 109023)</name>
    <name type="common">Paecilomyces variotii</name>
    <dbReference type="NCBI Taxonomy" id="1356009"/>
    <lineage>
        <taxon>Eukaryota</taxon>
        <taxon>Fungi</taxon>
        <taxon>Dikarya</taxon>
        <taxon>Ascomycota</taxon>
        <taxon>Pezizomycotina</taxon>
        <taxon>Eurotiomycetes</taxon>
        <taxon>Eurotiomycetidae</taxon>
        <taxon>Eurotiales</taxon>
        <taxon>Thermoascaceae</taxon>
        <taxon>Paecilomyces</taxon>
    </lineage>
</organism>
<dbReference type="Proteomes" id="UP000018001">
    <property type="component" value="Unassembled WGS sequence"/>
</dbReference>
<evidence type="ECO:0000313" key="3">
    <source>
        <dbReference type="Proteomes" id="UP000018001"/>
    </source>
</evidence>
<dbReference type="HOGENOM" id="CLU_1651915_0_0_1"/>
<accession>V5HZW9</accession>
<feature type="region of interest" description="Disordered" evidence="1">
    <location>
        <begin position="1"/>
        <end position="24"/>
    </location>
</feature>
<proteinExistence type="predicted"/>
<dbReference type="AlphaFoldDB" id="V5HZW9"/>